<dbReference type="CDD" id="cd01745">
    <property type="entry name" value="GATase1_2"/>
    <property type="match status" value="1"/>
</dbReference>
<comment type="caution">
    <text evidence="1">The sequence shown here is derived from an EMBL/GenBank/DDBJ whole genome shotgun (WGS) entry which is preliminary data.</text>
</comment>
<accession>A0A0R2CX96</accession>
<dbReference type="Proteomes" id="UP000051586">
    <property type="component" value="Unassembled WGS sequence"/>
</dbReference>
<dbReference type="AlphaFoldDB" id="A0A0R2CX96"/>
<dbReference type="GO" id="GO:0006598">
    <property type="term" value="P:polyamine catabolic process"/>
    <property type="evidence" value="ECO:0007669"/>
    <property type="project" value="TreeGrafter"/>
</dbReference>
<dbReference type="InterPro" id="IPR029062">
    <property type="entry name" value="Class_I_gatase-like"/>
</dbReference>
<name>A0A0R2CX96_9LACO</name>
<dbReference type="PANTHER" id="PTHR43235">
    <property type="entry name" value="GLUTAMINE AMIDOTRANSFERASE PB2B2.05-RELATED"/>
    <property type="match status" value="1"/>
</dbReference>
<dbReference type="SUPFAM" id="SSF52317">
    <property type="entry name" value="Class I glutamine amidotransferase-like"/>
    <property type="match status" value="1"/>
</dbReference>
<evidence type="ECO:0000313" key="2">
    <source>
        <dbReference type="Proteomes" id="UP000051586"/>
    </source>
</evidence>
<dbReference type="GO" id="GO:0005829">
    <property type="term" value="C:cytosol"/>
    <property type="evidence" value="ECO:0007669"/>
    <property type="project" value="TreeGrafter"/>
</dbReference>
<dbReference type="Gene3D" id="3.40.50.880">
    <property type="match status" value="1"/>
</dbReference>
<dbReference type="PANTHER" id="PTHR43235:SF1">
    <property type="entry name" value="GLUTAMINE AMIDOTRANSFERASE PB2B2.05-RELATED"/>
    <property type="match status" value="1"/>
</dbReference>
<dbReference type="RefSeq" id="WP_035421204.1">
    <property type="nucleotide sequence ID" value="NZ_AYZI01000001.1"/>
</dbReference>
<sequence length="238" mass="26834">MRIGITANLNLGAPNRYCQPLANCLPKTFIDVITKHQQLPVILPVVQADMTEQLVEMVDAVIIPGGQDISPSFFHQKQHPFGQQNNSQHDQFEFAVAKNALRQHKPVLGICRGYQLLNVAFGGSLYQDLPEEFPGHPTNHEQRGTKVAREVHQIEVDHHSELYASLGERTNVNSRHHQGLRKIAPNLHVVARANDGVPEAIEDRNGLLLGVQWHPEDLWQFDAGEDQLFADFFARARR</sequence>
<reference evidence="1 2" key="1">
    <citation type="journal article" date="2015" name="Genome Announc.">
        <title>Expanding the biotechnology potential of lactobacilli through comparative genomics of 213 strains and associated genera.</title>
        <authorList>
            <person name="Sun Z."/>
            <person name="Harris H.M."/>
            <person name="McCann A."/>
            <person name="Guo C."/>
            <person name="Argimon S."/>
            <person name="Zhang W."/>
            <person name="Yang X."/>
            <person name="Jeffery I.B."/>
            <person name="Cooney J.C."/>
            <person name="Kagawa T.F."/>
            <person name="Liu W."/>
            <person name="Song Y."/>
            <person name="Salvetti E."/>
            <person name="Wrobel A."/>
            <person name="Rasinkangas P."/>
            <person name="Parkhill J."/>
            <person name="Rea M.C."/>
            <person name="O'Sullivan O."/>
            <person name="Ritari J."/>
            <person name="Douillard F.P."/>
            <person name="Paul Ross R."/>
            <person name="Yang R."/>
            <person name="Briner A.E."/>
            <person name="Felis G.E."/>
            <person name="de Vos W.M."/>
            <person name="Barrangou R."/>
            <person name="Klaenhammer T.R."/>
            <person name="Caufield P.W."/>
            <person name="Cui Y."/>
            <person name="Zhang H."/>
            <person name="O'Toole P.W."/>
        </authorList>
    </citation>
    <scope>NUCLEOTIDE SEQUENCE [LARGE SCALE GENOMIC DNA]</scope>
    <source>
        <strain evidence="1 2">DSM 22689</strain>
    </source>
</reference>
<dbReference type="InterPro" id="IPR044668">
    <property type="entry name" value="PuuD-like"/>
</dbReference>
<dbReference type="GO" id="GO:0033969">
    <property type="term" value="F:gamma-glutamyl-gamma-aminobutyrate hydrolase activity"/>
    <property type="evidence" value="ECO:0007669"/>
    <property type="project" value="TreeGrafter"/>
</dbReference>
<protein>
    <submittedName>
        <fullName evidence="1">Uncharacterized protein</fullName>
    </submittedName>
</protein>
<dbReference type="PATRIC" id="fig|1423745.4.peg.111"/>
<evidence type="ECO:0000313" key="1">
    <source>
        <dbReference type="EMBL" id="KRM92492.1"/>
    </source>
</evidence>
<dbReference type="PROSITE" id="PS51273">
    <property type="entry name" value="GATASE_TYPE_1"/>
    <property type="match status" value="1"/>
</dbReference>
<organism evidence="1 2">
    <name type="scientific">Fructilactobacillus florum DSM 22689 = JCM 16035</name>
    <dbReference type="NCBI Taxonomy" id="1423745"/>
    <lineage>
        <taxon>Bacteria</taxon>
        <taxon>Bacillati</taxon>
        <taxon>Bacillota</taxon>
        <taxon>Bacilli</taxon>
        <taxon>Lactobacillales</taxon>
        <taxon>Lactobacillaceae</taxon>
        <taxon>Fructilactobacillus</taxon>
    </lineage>
</organism>
<proteinExistence type="predicted"/>
<dbReference type="InterPro" id="IPR011697">
    <property type="entry name" value="Peptidase_C26"/>
</dbReference>
<dbReference type="EMBL" id="AYZI01000001">
    <property type="protein sequence ID" value="KRM92492.1"/>
    <property type="molecule type" value="Genomic_DNA"/>
</dbReference>
<dbReference type="Pfam" id="PF07722">
    <property type="entry name" value="Peptidase_C26"/>
    <property type="match status" value="1"/>
</dbReference>
<gene>
    <name evidence="1" type="ORF">FC87_GL000104</name>
</gene>
<dbReference type="STRING" id="1423745.GCA_001311215_00520"/>